<proteinExistence type="predicted"/>
<keyword evidence="3" id="KW-1185">Reference proteome</keyword>
<evidence type="ECO:0000313" key="2">
    <source>
        <dbReference type="EMBL" id="MEK9501010.1"/>
    </source>
</evidence>
<evidence type="ECO:0000256" key="1">
    <source>
        <dbReference type="SAM" id="Phobius"/>
    </source>
</evidence>
<dbReference type="RefSeq" id="WP_405276979.1">
    <property type="nucleotide sequence ID" value="NZ_CP144380.1"/>
</dbReference>
<keyword evidence="1" id="KW-1133">Transmembrane helix</keyword>
<gene>
    <name evidence="2" type="ORF">WI372_08480</name>
</gene>
<comment type="caution">
    <text evidence="2">The sequence shown here is derived from an EMBL/GenBank/DDBJ whole genome shotgun (WGS) entry which is preliminary data.</text>
</comment>
<protein>
    <submittedName>
        <fullName evidence="2">Uncharacterized protein</fullName>
    </submittedName>
</protein>
<keyword evidence="1" id="KW-0812">Transmembrane</keyword>
<accession>A0ABU9EAQ8</accession>
<sequence>MKVDRDPGRPIRHLEWRVRLLGVGAVLALAGMYFDAGWMVNAAIGVLLISFVLRFLPGGDEPVADDD</sequence>
<keyword evidence="1" id="KW-0472">Membrane</keyword>
<feature type="transmembrane region" description="Helical" evidence="1">
    <location>
        <begin position="20"/>
        <end position="53"/>
    </location>
</feature>
<dbReference type="Proteomes" id="UP001484239">
    <property type="component" value="Unassembled WGS sequence"/>
</dbReference>
<name>A0ABU9EAQ8_9BACT</name>
<organism evidence="2 3">
    <name type="scientific">Gaopeijia maritima</name>
    <dbReference type="NCBI Taxonomy" id="3119007"/>
    <lineage>
        <taxon>Bacteria</taxon>
        <taxon>Pseudomonadati</taxon>
        <taxon>Gemmatimonadota</taxon>
        <taxon>Longimicrobiia</taxon>
        <taxon>Gaopeijiales</taxon>
        <taxon>Gaopeijiaceae</taxon>
        <taxon>Gaopeijia</taxon>
    </lineage>
</organism>
<evidence type="ECO:0000313" key="3">
    <source>
        <dbReference type="Proteomes" id="UP001484239"/>
    </source>
</evidence>
<reference evidence="2 3" key="1">
    <citation type="submission" date="2024-02" db="EMBL/GenBank/DDBJ databases">
        <title>A novel Gemmatimonadota bacterium.</title>
        <authorList>
            <person name="Du Z.-J."/>
            <person name="Ye Y.-Q."/>
        </authorList>
    </citation>
    <scope>NUCLEOTIDE SEQUENCE [LARGE SCALE GENOMIC DNA]</scope>
    <source>
        <strain evidence="2 3">DH-20</strain>
    </source>
</reference>
<dbReference type="EMBL" id="JBBHLI010000004">
    <property type="protein sequence ID" value="MEK9501010.1"/>
    <property type="molecule type" value="Genomic_DNA"/>
</dbReference>